<reference evidence="1" key="1">
    <citation type="submission" date="2023-07" db="EMBL/GenBank/DDBJ databases">
        <title>Black Yeasts Isolated from many extreme environments.</title>
        <authorList>
            <person name="Coleine C."/>
            <person name="Stajich J.E."/>
            <person name="Selbmann L."/>
        </authorList>
    </citation>
    <scope>NUCLEOTIDE SEQUENCE</scope>
    <source>
        <strain evidence="1">CCFEE 5714</strain>
    </source>
</reference>
<dbReference type="Proteomes" id="UP001281147">
    <property type="component" value="Unassembled WGS sequence"/>
</dbReference>
<name>A0ACC3MYE5_9PEZI</name>
<gene>
    <name evidence="1" type="ORF">LTR37_013736</name>
</gene>
<evidence type="ECO:0000313" key="1">
    <source>
        <dbReference type="EMBL" id="KAK3704637.1"/>
    </source>
</evidence>
<protein>
    <submittedName>
        <fullName evidence="1">Uncharacterized protein</fullName>
    </submittedName>
</protein>
<proteinExistence type="predicted"/>
<evidence type="ECO:0000313" key="2">
    <source>
        <dbReference type="Proteomes" id="UP001281147"/>
    </source>
</evidence>
<organism evidence="1 2">
    <name type="scientific">Vermiconidia calcicola</name>
    <dbReference type="NCBI Taxonomy" id="1690605"/>
    <lineage>
        <taxon>Eukaryota</taxon>
        <taxon>Fungi</taxon>
        <taxon>Dikarya</taxon>
        <taxon>Ascomycota</taxon>
        <taxon>Pezizomycotina</taxon>
        <taxon>Dothideomycetes</taxon>
        <taxon>Dothideomycetidae</taxon>
        <taxon>Mycosphaerellales</taxon>
        <taxon>Extremaceae</taxon>
        <taxon>Vermiconidia</taxon>
    </lineage>
</organism>
<dbReference type="EMBL" id="JAUTXU010000137">
    <property type="protein sequence ID" value="KAK3704637.1"/>
    <property type="molecule type" value="Genomic_DNA"/>
</dbReference>
<accession>A0ACC3MYE5</accession>
<sequence length="269" mass="29053">MSLEPMTASPAVGDFQLLSEHEEQTPGTFFGGKAVLHLHSPGANLKILQEELESQPQLHALRYSDSGSQDGEQVVIENIDVWVTSRSLTLWSASKSTGVQIPYQTITVHAQEGSSVYLYLNLSDANTADEDLVFVQLRIEPTTIEAHEAPTEDSAHWQPNGHGSESPAQALFKAISDCQELNPDPPEEGDGEFDETAPGATGWITSDNMQDFLDENGEFRMPEGVTVVGAEDEVAETEALGEGAGRTRTAAEVDGADGVEDEAKWQRTG</sequence>
<keyword evidence="2" id="KW-1185">Reference proteome</keyword>
<comment type="caution">
    <text evidence="1">The sequence shown here is derived from an EMBL/GenBank/DDBJ whole genome shotgun (WGS) entry which is preliminary data.</text>
</comment>